<dbReference type="AlphaFoldDB" id="A0A1D8AT92"/>
<reference evidence="1 2" key="1">
    <citation type="submission" date="2016-06" db="EMBL/GenBank/DDBJ databases">
        <title>Three novel species with peptidoglycan cell walls form the new genus Lacunisphaera gen. nov. in the family Opitutaceae of the verrucomicrobial subdivision 4.</title>
        <authorList>
            <person name="Rast P."/>
            <person name="Gloeckner I."/>
            <person name="Jogler M."/>
            <person name="Boedeker C."/>
            <person name="Jeske O."/>
            <person name="Wiegand S."/>
            <person name="Reinhardt R."/>
            <person name="Schumann P."/>
            <person name="Rohde M."/>
            <person name="Spring S."/>
            <person name="Gloeckner F.O."/>
            <person name="Jogler C."/>
        </authorList>
    </citation>
    <scope>NUCLEOTIDE SEQUENCE [LARGE SCALE GENOMIC DNA]</scope>
    <source>
        <strain evidence="1 2">IG16b</strain>
    </source>
</reference>
<gene>
    <name evidence="1" type="ORF">Verru16b_01172</name>
</gene>
<dbReference type="SUPFAM" id="SSF55136">
    <property type="entry name" value="Probable bacterial effector-binding domain"/>
    <property type="match status" value="1"/>
</dbReference>
<dbReference type="Pfam" id="PF04832">
    <property type="entry name" value="SOUL"/>
    <property type="match status" value="1"/>
</dbReference>
<dbReference type="EMBL" id="CP016094">
    <property type="protein sequence ID" value="AOS44111.1"/>
    <property type="molecule type" value="Genomic_DNA"/>
</dbReference>
<dbReference type="OrthoDB" id="195093at2"/>
<evidence type="ECO:0000313" key="2">
    <source>
        <dbReference type="Proteomes" id="UP000095228"/>
    </source>
</evidence>
<sequence>MANVSAFPPTAPGIFELKTLPAGTLLKSAAQGDYFAQSGPLFGPLFRYISSHDIRMTVPVEAVVDGAAMYFWVAPDEVAKLRGSANGVEVVPIPERKVASLGGRGGYNRANFEAAQARLLAWLAGQGAVEPAGPAYAVYWNGPLTPWFLREYEIHVPVRPKAVAPRS</sequence>
<keyword evidence="2" id="KW-1185">Reference proteome</keyword>
<dbReference type="RefSeq" id="WP_069961400.1">
    <property type="nucleotide sequence ID" value="NZ_CP016094.1"/>
</dbReference>
<name>A0A1D8AT92_9BACT</name>
<evidence type="ECO:0000313" key="1">
    <source>
        <dbReference type="EMBL" id="AOS44111.1"/>
    </source>
</evidence>
<dbReference type="STRING" id="1838286.Verru16b_01172"/>
<dbReference type="Gene3D" id="3.20.80.10">
    <property type="entry name" value="Regulatory factor, effector binding domain"/>
    <property type="match status" value="1"/>
</dbReference>
<dbReference type="Proteomes" id="UP000095228">
    <property type="component" value="Chromosome"/>
</dbReference>
<dbReference type="KEGG" id="obg:Verru16b_01172"/>
<dbReference type="InterPro" id="IPR006917">
    <property type="entry name" value="SOUL_heme-bd"/>
</dbReference>
<proteinExistence type="predicted"/>
<accession>A0A1D8AT92</accession>
<protein>
    <submittedName>
        <fullName evidence="1">SOUL heme-binding protein</fullName>
    </submittedName>
</protein>
<organism evidence="1 2">
    <name type="scientific">Lacunisphaera limnophila</name>
    <dbReference type="NCBI Taxonomy" id="1838286"/>
    <lineage>
        <taxon>Bacteria</taxon>
        <taxon>Pseudomonadati</taxon>
        <taxon>Verrucomicrobiota</taxon>
        <taxon>Opitutia</taxon>
        <taxon>Opitutales</taxon>
        <taxon>Opitutaceae</taxon>
        <taxon>Lacunisphaera</taxon>
    </lineage>
</organism>
<dbReference type="InterPro" id="IPR011256">
    <property type="entry name" value="Reg_factor_effector_dom_sf"/>
</dbReference>